<gene>
    <name evidence="2" type="ORF">SCHPADRAFT_948077</name>
</gene>
<dbReference type="InParanoid" id="A0A0H2QWR4"/>
<name>A0A0H2QWR4_9AGAM</name>
<evidence type="ECO:0000313" key="3">
    <source>
        <dbReference type="Proteomes" id="UP000053477"/>
    </source>
</evidence>
<evidence type="ECO:0000313" key="2">
    <source>
        <dbReference type="EMBL" id="KLO04010.1"/>
    </source>
</evidence>
<reference evidence="2 3" key="1">
    <citation type="submission" date="2015-04" db="EMBL/GenBank/DDBJ databases">
        <title>Complete genome sequence of Schizopora paradoxa KUC8140, a cosmopolitan wood degrader in East Asia.</title>
        <authorList>
            <consortium name="DOE Joint Genome Institute"/>
            <person name="Min B."/>
            <person name="Park H."/>
            <person name="Jang Y."/>
            <person name="Kim J.-J."/>
            <person name="Kim K.H."/>
            <person name="Pangilinan J."/>
            <person name="Lipzen A."/>
            <person name="Riley R."/>
            <person name="Grigoriev I.V."/>
            <person name="Spatafora J.W."/>
            <person name="Choi I.-G."/>
        </authorList>
    </citation>
    <scope>NUCLEOTIDE SEQUENCE [LARGE SCALE GENOMIC DNA]</scope>
    <source>
        <strain evidence="2 3">KUC8140</strain>
    </source>
</reference>
<accession>A0A0H2QWR4</accession>
<feature type="compositionally biased region" description="Basic and acidic residues" evidence="1">
    <location>
        <begin position="8"/>
        <end position="32"/>
    </location>
</feature>
<dbReference type="Proteomes" id="UP000053477">
    <property type="component" value="Unassembled WGS sequence"/>
</dbReference>
<protein>
    <submittedName>
        <fullName evidence="2">Uncharacterized protein</fullName>
    </submittedName>
</protein>
<dbReference type="EMBL" id="KQ086790">
    <property type="protein sequence ID" value="KLO04010.1"/>
    <property type="molecule type" value="Genomic_DNA"/>
</dbReference>
<dbReference type="AlphaFoldDB" id="A0A0H2QWR4"/>
<sequence>MSNSKTKSNAEMKNMDRIDNVRRSRLHRQESAERKKCLEDALVKGKRLRWSRASRNEAYGKLLAARESLRALYAQIDLKKMQFVQARAEFGGANSMVKANRSQLRDTCLRSEIPEQHTLWEDANSSDYNHDTDSITDTETEFEDVDSSVIQNIKKIFLSCIRYLKRNSRAESNAFSNT</sequence>
<proteinExistence type="predicted"/>
<keyword evidence="3" id="KW-1185">Reference proteome</keyword>
<feature type="region of interest" description="Disordered" evidence="1">
    <location>
        <begin position="1"/>
        <end position="32"/>
    </location>
</feature>
<evidence type="ECO:0000256" key="1">
    <source>
        <dbReference type="SAM" id="MobiDB-lite"/>
    </source>
</evidence>
<organism evidence="2 3">
    <name type="scientific">Schizopora paradoxa</name>
    <dbReference type="NCBI Taxonomy" id="27342"/>
    <lineage>
        <taxon>Eukaryota</taxon>
        <taxon>Fungi</taxon>
        <taxon>Dikarya</taxon>
        <taxon>Basidiomycota</taxon>
        <taxon>Agaricomycotina</taxon>
        <taxon>Agaricomycetes</taxon>
        <taxon>Hymenochaetales</taxon>
        <taxon>Schizoporaceae</taxon>
        <taxon>Schizopora</taxon>
    </lineage>
</organism>